<dbReference type="GO" id="GO:0005886">
    <property type="term" value="C:plasma membrane"/>
    <property type="evidence" value="ECO:0007669"/>
    <property type="project" value="UniProtKB-SubCell"/>
</dbReference>
<gene>
    <name evidence="8" type="ORF">SAMN02745219_01903</name>
</gene>
<feature type="transmembrane region" description="Helical" evidence="6">
    <location>
        <begin position="234"/>
        <end position="256"/>
    </location>
</feature>
<feature type="transmembrane region" description="Helical" evidence="6">
    <location>
        <begin position="69"/>
        <end position="99"/>
    </location>
</feature>
<evidence type="ECO:0000313" key="8">
    <source>
        <dbReference type="EMBL" id="SHJ16499.1"/>
    </source>
</evidence>
<dbReference type="STRING" id="1121432.SAMN02745219_01903"/>
<evidence type="ECO:0000256" key="1">
    <source>
        <dbReference type="ARBA" id="ARBA00004651"/>
    </source>
</evidence>
<proteinExistence type="predicted"/>
<name>A0A1M6H2V6_9FIRM</name>
<feature type="domain" description="Type II secretion system protein GspF" evidence="7">
    <location>
        <begin position="124"/>
        <end position="248"/>
    </location>
</feature>
<reference evidence="9" key="1">
    <citation type="submission" date="2016-11" db="EMBL/GenBank/DDBJ databases">
        <authorList>
            <person name="Varghese N."/>
            <person name="Submissions S."/>
        </authorList>
    </citation>
    <scope>NUCLEOTIDE SEQUENCE [LARGE SCALE GENOMIC DNA]</scope>
    <source>
        <strain evidence="9">DSM 16057</strain>
    </source>
</reference>
<keyword evidence="9" id="KW-1185">Reference proteome</keyword>
<dbReference type="RefSeq" id="WP_072869159.1">
    <property type="nucleotide sequence ID" value="NZ_FQZM01000021.1"/>
</dbReference>
<feature type="transmembrane region" description="Helical" evidence="6">
    <location>
        <begin position="268"/>
        <end position="287"/>
    </location>
</feature>
<evidence type="ECO:0000256" key="3">
    <source>
        <dbReference type="ARBA" id="ARBA00022692"/>
    </source>
</evidence>
<keyword evidence="5 6" id="KW-0472">Membrane</keyword>
<accession>A0A1M6H2V6</accession>
<keyword evidence="4 6" id="KW-1133">Transmembrane helix</keyword>
<organism evidence="8 9">
    <name type="scientific">Desulfofundulus thermosubterraneus DSM 16057</name>
    <dbReference type="NCBI Taxonomy" id="1121432"/>
    <lineage>
        <taxon>Bacteria</taxon>
        <taxon>Bacillati</taxon>
        <taxon>Bacillota</taxon>
        <taxon>Clostridia</taxon>
        <taxon>Eubacteriales</taxon>
        <taxon>Peptococcaceae</taxon>
        <taxon>Desulfofundulus</taxon>
    </lineage>
</organism>
<sequence>MLTVVGIAVFISVLAAAFALMGYLQRNPILERVEPPGKGGQKLASDLAGFWGLSELCPLTFEQALTFGVLSAAAAFGLSALLVDVLVAVALAALCFLFVPRLAAKLAANKRVKDFRSALEFGVDVLLAGLSAGMTLEAALAEAGRTSPEPVKSEFIRVAEEIKNGEFPVKAFEGMARRIPCLESEELRDAIELYTRVGGPDALGLLKSVVANLREGMNARFQVDQYVRGAKTTAVMVALVPVAYVAIMAFIAPDLFGTLVSTSTGRTVIFGCLLVFGFGAWMLWNILRGIEDF</sequence>
<evidence type="ECO:0000256" key="4">
    <source>
        <dbReference type="ARBA" id="ARBA00022989"/>
    </source>
</evidence>
<comment type="subcellular location">
    <subcellularLocation>
        <location evidence="1">Cell membrane</location>
        <topology evidence="1">Multi-pass membrane protein</topology>
    </subcellularLocation>
</comment>
<dbReference type="OrthoDB" id="2112217at2"/>
<evidence type="ECO:0000259" key="7">
    <source>
        <dbReference type="Pfam" id="PF00482"/>
    </source>
</evidence>
<dbReference type="InterPro" id="IPR018076">
    <property type="entry name" value="T2SS_GspF_dom"/>
</dbReference>
<dbReference type="PANTHER" id="PTHR35007">
    <property type="entry name" value="INTEGRAL MEMBRANE PROTEIN-RELATED"/>
    <property type="match status" value="1"/>
</dbReference>
<dbReference type="AlphaFoldDB" id="A0A1M6H2V6"/>
<keyword evidence="2" id="KW-1003">Cell membrane</keyword>
<dbReference type="Proteomes" id="UP000184529">
    <property type="component" value="Unassembled WGS sequence"/>
</dbReference>
<dbReference type="EMBL" id="FQZM01000021">
    <property type="protein sequence ID" value="SHJ16499.1"/>
    <property type="molecule type" value="Genomic_DNA"/>
</dbReference>
<protein>
    <submittedName>
        <fullName evidence="8">Flp pilus assembly protein TadB</fullName>
    </submittedName>
</protein>
<evidence type="ECO:0000313" key="9">
    <source>
        <dbReference type="Proteomes" id="UP000184529"/>
    </source>
</evidence>
<keyword evidence="3 6" id="KW-0812">Transmembrane</keyword>
<evidence type="ECO:0000256" key="2">
    <source>
        <dbReference type="ARBA" id="ARBA00022475"/>
    </source>
</evidence>
<dbReference type="PANTHER" id="PTHR35007:SF1">
    <property type="entry name" value="PILUS ASSEMBLY PROTEIN"/>
    <property type="match status" value="1"/>
</dbReference>
<dbReference type="Pfam" id="PF00482">
    <property type="entry name" value="T2SSF"/>
    <property type="match status" value="1"/>
</dbReference>
<evidence type="ECO:0000256" key="5">
    <source>
        <dbReference type="ARBA" id="ARBA00023136"/>
    </source>
</evidence>
<evidence type="ECO:0000256" key="6">
    <source>
        <dbReference type="SAM" id="Phobius"/>
    </source>
</evidence>